<protein>
    <submittedName>
        <fullName evidence="2 3">Thiamine transporter ThiT</fullName>
    </submittedName>
</protein>
<dbReference type="Proteomes" id="UP000094067">
    <property type="component" value="Unassembled WGS sequence"/>
</dbReference>
<name>A0A1E3ABI7_9FIRM</name>
<feature type="transmembrane region" description="Helical" evidence="1">
    <location>
        <begin position="152"/>
        <end position="171"/>
    </location>
</feature>
<feature type="transmembrane region" description="Helical" evidence="1">
    <location>
        <begin position="83"/>
        <end position="100"/>
    </location>
</feature>
<dbReference type="Proteomes" id="UP000094869">
    <property type="component" value="Unassembled WGS sequence"/>
</dbReference>
<dbReference type="InterPro" id="IPR012651">
    <property type="entry name" value="Thia_Transptr_ThiT"/>
</dbReference>
<keyword evidence="1" id="KW-0472">Membrane</keyword>
<dbReference type="Gene3D" id="1.10.1760.20">
    <property type="match status" value="1"/>
</dbReference>
<feature type="transmembrane region" description="Helical" evidence="1">
    <location>
        <begin position="112"/>
        <end position="132"/>
    </location>
</feature>
<gene>
    <name evidence="2" type="primary">thiT</name>
    <name evidence="2" type="ORF">BEI61_02034</name>
    <name evidence="3" type="ORF">BEI63_16900</name>
</gene>
<reference evidence="3 5" key="2">
    <citation type="submission" date="2016-08" db="EMBL/GenBank/DDBJ databases">
        <title>Characterization of Isolates of Eisenbergiella tayi Derived from Blood Cultures, Using Whole Genome Sequencing.</title>
        <authorList>
            <person name="Bernier A.-M."/>
            <person name="Burdz T."/>
            <person name="Wiebe D."/>
            <person name="Bernard K."/>
        </authorList>
    </citation>
    <scope>NUCLEOTIDE SEQUENCE [LARGE SCALE GENOMIC DNA]</scope>
    <source>
        <strain evidence="3 5">NML120146</strain>
    </source>
</reference>
<sequence>MSKSSITVKQVVYSGVAIALATVIATVIKLPSLPNGGSITLFSMLIVCLVGYWYGPKVGIIAALAYGVLQFITGPYVVHPAQVLLDFPLAFGALGLSGFFSKSKHGLLKGYLVGVAGRFLFHEISGFIFYTTYVGNFGGNMAAIWASTLYNLSYILPEAILTVILIALPPIERVMGRLKVMATSSN</sequence>
<evidence type="ECO:0000313" key="5">
    <source>
        <dbReference type="Proteomes" id="UP000094869"/>
    </source>
</evidence>
<comment type="caution">
    <text evidence="2">The sequence shown here is derived from an EMBL/GenBank/DDBJ whole genome shotgun (WGS) entry which is preliminary data.</text>
</comment>
<dbReference type="GO" id="GO:0015234">
    <property type="term" value="F:thiamine transmembrane transporter activity"/>
    <property type="evidence" value="ECO:0007669"/>
    <property type="project" value="InterPro"/>
</dbReference>
<accession>A0A1E3ABI7</accession>
<dbReference type="Pfam" id="PF09515">
    <property type="entry name" value="Thia_YuaJ"/>
    <property type="match status" value="1"/>
</dbReference>
<keyword evidence="1" id="KW-1133">Transmembrane helix</keyword>
<dbReference type="PATRIC" id="fig|1432052.4.peg.2274"/>
<dbReference type="EMBL" id="MEHD01000025">
    <property type="protein sequence ID" value="ODR54621.1"/>
    <property type="molecule type" value="Genomic_DNA"/>
</dbReference>
<dbReference type="RefSeq" id="WP_069152194.1">
    <property type="nucleotide sequence ID" value="NZ_DAWDRA010000414.1"/>
</dbReference>
<dbReference type="GO" id="GO:0005886">
    <property type="term" value="C:plasma membrane"/>
    <property type="evidence" value="ECO:0007669"/>
    <property type="project" value="InterPro"/>
</dbReference>
<evidence type="ECO:0000256" key="1">
    <source>
        <dbReference type="SAM" id="Phobius"/>
    </source>
</evidence>
<proteinExistence type="predicted"/>
<dbReference type="EMBL" id="MCGH01000002">
    <property type="protein sequence ID" value="ODM06145.1"/>
    <property type="molecule type" value="Genomic_DNA"/>
</dbReference>
<feature type="transmembrane region" description="Helical" evidence="1">
    <location>
        <begin position="12"/>
        <end position="30"/>
    </location>
</feature>
<feature type="transmembrane region" description="Helical" evidence="1">
    <location>
        <begin position="36"/>
        <end position="54"/>
    </location>
</feature>
<dbReference type="AlphaFoldDB" id="A0A1E3ABI7"/>
<evidence type="ECO:0000313" key="3">
    <source>
        <dbReference type="EMBL" id="ODR54621.1"/>
    </source>
</evidence>
<keyword evidence="5" id="KW-1185">Reference proteome</keyword>
<keyword evidence="1" id="KW-0812">Transmembrane</keyword>
<reference evidence="2 4" key="1">
    <citation type="submission" date="2016-07" db="EMBL/GenBank/DDBJ databases">
        <title>Characterization of isolates of Eisenbergiella tayi derived from blood cultures, using whole genome sequencing.</title>
        <authorList>
            <person name="Burdz T."/>
            <person name="Wiebe D."/>
            <person name="Huynh C."/>
            <person name="Bernard K."/>
        </authorList>
    </citation>
    <scope>NUCLEOTIDE SEQUENCE [LARGE SCALE GENOMIC DNA]</scope>
    <source>
        <strain evidence="2 4">NML 110608</strain>
    </source>
</reference>
<feature type="transmembrane region" description="Helical" evidence="1">
    <location>
        <begin position="59"/>
        <end position="77"/>
    </location>
</feature>
<evidence type="ECO:0000313" key="2">
    <source>
        <dbReference type="EMBL" id="ODM06145.1"/>
    </source>
</evidence>
<evidence type="ECO:0000313" key="4">
    <source>
        <dbReference type="Proteomes" id="UP000094067"/>
    </source>
</evidence>
<organism evidence="2 4">
    <name type="scientific">Eisenbergiella tayi</name>
    <dbReference type="NCBI Taxonomy" id="1432052"/>
    <lineage>
        <taxon>Bacteria</taxon>
        <taxon>Bacillati</taxon>
        <taxon>Bacillota</taxon>
        <taxon>Clostridia</taxon>
        <taxon>Lachnospirales</taxon>
        <taxon>Lachnospiraceae</taxon>
        <taxon>Eisenbergiella</taxon>
    </lineage>
</organism>